<gene>
    <name evidence="2" type="ORF">UABAM_05942</name>
</gene>
<keyword evidence="3" id="KW-1185">Reference proteome</keyword>
<name>A0A5S9IUS9_UABAM</name>
<accession>A0A5S9IUS9</accession>
<dbReference type="RefSeq" id="WP_151971547.1">
    <property type="nucleotide sequence ID" value="NZ_AP019860.1"/>
</dbReference>
<sequence length="1417" mass="162405">MNKEITFQECCSFIYAAKQYCLFHDKNLTEELLADFKNNHVLVLEEDKEQYLVVHTENEIIEYHFADGAFIEDNSMSLGFKDSLCDRKASCYAIEIQNLNYFLNANPGTLSTIHEEIDFELALRLRNSFFTSPDVVYVIFIWENGSMLLCQKSDQKDDFFFGHKNELIRDQKALEKIREELGNVPCSLKVLKSKPDENYVDLDPDSEQQSSFDAGMMVVEMDIPRSKPNLETIGDNVSIKEDSIVTLDEPLPPLTSGDMEILSKYGIDTIKKKDLNKGIFEGSVVIRDEELPQLGPDDIEVLKKYGIEIPSGAGLEEEEEEEFLSSKQFVFEESQIPLDEELPSLGHEEVEIFKKYGVEINSEEKTTPRSIREAFEDSVVVKDQELPALNPADVDILNKYGITLAPVTKKEKQTKKVSRTQTSKRVEKPQPPKTTSPAKPAAKRIPIKQYLTPQNLKIVGASVAALVVVYFALVMYKNYDERQTTVSACNEIIAQLDSYTEDVKGKTTEVLGIVGEVKKKFPSKLGFPEPSPKITTEVERIREQIKQMKGTITEANRMIGEGKEKEAQAFLEEKFSDYNEDKYKNKIAKTIDNLKLKANHTLTMAKYMNNIRVQESSVRRVLRKLRENIILFSQLYKSLNGKLIIIKEKYTGEGYPPPPPKSKKLAVDMKKDLDTWQTSLNKIEKLLFADNLTTALENSNTYKDLQSPNGTEAKSMIEDVDQTLRLCEASALKKERKAQYLVLLNGAQKRVSSIESELKTLSADLVTLEGFGNDLDIPKETKKTLEIKSTAEKELVDIGKVIDASRKYIYAGQVKQALEEISKVSEDATLLISLKQVRENTADTVKIAQSMKEKSEKGLRVVMLLQKVKKQLLPLTDLTSLLQDKLNYVYTTFEPNRELKRFYRNGKTHVAKAKRMIAQLNSVSNKVNKKIEQENLDDAIYILQSSMSLTSSSESYISKTQKYLKESESIIEKAEQLKYEKEQTAILKRYIVKISDYTKQMQENIEPLQRQIEMMDTRYPASEGYSEVPQNVKDKLATSITLVKDLKSAVDQGKQLKKEKDWDQAKNLLSRYAKESKLTPEFLAEISKYRYEIQDMVTEAMKIGSNKNKVFQIKDTLQVLSDRRKAFEGIITKMQDAIKNWDKNYPEDYFFKPPRTVTGILPKADIEYKELFDVIADGEEGLQTGEYDNSLRGLTSYMRDVDTVLPATKIAWEDLKEVQDKNEKLLTDEDYKAEIVEERQMASVLKDIKKKWKQSPGVWYDDIQSEIKTINSMMSDIRRARVHPQVMDGLNRGLNQMSNIPDEIADLGVMVYKIERSKKRTVEEIMKEKLEKTFNPVQKKQINRIINFLQTKKIDVRDIEDQMARLRNGVRTLQDKINSSAKIENRAIGNLFNPMGIIFRKYEETFKAVQSELTKLR</sequence>
<protein>
    <submittedName>
        <fullName evidence="2">Uncharacterized protein</fullName>
    </submittedName>
</protein>
<evidence type="ECO:0000313" key="3">
    <source>
        <dbReference type="Proteomes" id="UP000326354"/>
    </source>
</evidence>
<feature type="region of interest" description="Disordered" evidence="1">
    <location>
        <begin position="411"/>
        <end position="441"/>
    </location>
</feature>
<dbReference type="Proteomes" id="UP000326354">
    <property type="component" value="Chromosome"/>
</dbReference>
<reference evidence="2 3" key="1">
    <citation type="submission" date="2019-08" db="EMBL/GenBank/DDBJ databases">
        <title>Complete genome sequence of Candidatus Uab amorphum.</title>
        <authorList>
            <person name="Shiratori T."/>
            <person name="Suzuki S."/>
            <person name="Kakizawa Y."/>
            <person name="Ishida K."/>
        </authorList>
    </citation>
    <scope>NUCLEOTIDE SEQUENCE [LARGE SCALE GENOMIC DNA]</scope>
    <source>
        <strain evidence="2 3">SRT547</strain>
    </source>
</reference>
<dbReference type="KEGG" id="uam:UABAM_05942"/>
<proteinExistence type="predicted"/>
<dbReference type="EMBL" id="AP019860">
    <property type="protein sequence ID" value="BBM87530.1"/>
    <property type="molecule type" value="Genomic_DNA"/>
</dbReference>
<evidence type="ECO:0000256" key="1">
    <source>
        <dbReference type="SAM" id="MobiDB-lite"/>
    </source>
</evidence>
<organism evidence="2 3">
    <name type="scientific">Uabimicrobium amorphum</name>
    <dbReference type="NCBI Taxonomy" id="2596890"/>
    <lineage>
        <taxon>Bacteria</taxon>
        <taxon>Pseudomonadati</taxon>
        <taxon>Planctomycetota</taxon>
        <taxon>Candidatus Uabimicrobiia</taxon>
        <taxon>Candidatus Uabimicrobiales</taxon>
        <taxon>Candidatus Uabimicrobiaceae</taxon>
        <taxon>Candidatus Uabimicrobium</taxon>
    </lineage>
</organism>
<evidence type="ECO:0000313" key="2">
    <source>
        <dbReference type="EMBL" id="BBM87530.1"/>
    </source>
</evidence>